<evidence type="ECO:0000313" key="2">
    <source>
        <dbReference type="Proteomes" id="UP001138768"/>
    </source>
</evidence>
<comment type="caution">
    <text evidence="1">The sequence shown here is derived from an EMBL/GenBank/DDBJ whole genome shotgun (WGS) entry which is preliminary data.</text>
</comment>
<proteinExistence type="predicted"/>
<keyword evidence="2" id="KW-1185">Reference proteome</keyword>
<gene>
    <name evidence="1" type="ORF">CKO42_23485</name>
</gene>
<accession>A0A9X0WD83</accession>
<organism evidence="1 2">
    <name type="scientific">Lamprobacter modestohalophilus</name>
    <dbReference type="NCBI Taxonomy" id="1064514"/>
    <lineage>
        <taxon>Bacteria</taxon>
        <taxon>Pseudomonadati</taxon>
        <taxon>Pseudomonadota</taxon>
        <taxon>Gammaproteobacteria</taxon>
        <taxon>Chromatiales</taxon>
        <taxon>Chromatiaceae</taxon>
        <taxon>Lamprobacter</taxon>
    </lineage>
</organism>
<name>A0A9X0WD83_9GAMM</name>
<reference evidence="1 2" key="1">
    <citation type="journal article" date="2020" name="Microorganisms">
        <title>Osmotic Adaptation and Compatible Solute Biosynthesis of Phototrophic Bacteria as Revealed from Genome Analyses.</title>
        <authorList>
            <person name="Imhoff J.F."/>
            <person name="Rahn T."/>
            <person name="Kunzel S."/>
            <person name="Keller A."/>
            <person name="Neulinger S.C."/>
        </authorList>
    </citation>
    <scope>NUCLEOTIDE SEQUENCE [LARGE SCALE GENOMIC DNA]</scope>
    <source>
        <strain evidence="1 2">DSM 25653</strain>
    </source>
</reference>
<dbReference type="EMBL" id="NRRY01000067">
    <property type="protein sequence ID" value="MBK1621324.1"/>
    <property type="molecule type" value="Genomic_DNA"/>
</dbReference>
<dbReference type="SUPFAM" id="SSF109604">
    <property type="entry name" value="HD-domain/PDEase-like"/>
    <property type="match status" value="1"/>
</dbReference>
<evidence type="ECO:0000313" key="1">
    <source>
        <dbReference type="EMBL" id="MBK1621324.1"/>
    </source>
</evidence>
<sequence>MHFLDAALKIATAAHAGQTDKAGRPYILHPLRVMAAMDTNDERSVAVLHDVIEDTDYDVDGLIEAGIPAPIAEAVACLSKRDGEDYPAFIARVLENPLAARVKRADVADNIDVLRLQSLRDKDLVRVARYHRAWHQLNAALESLPG</sequence>
<dbReference type="Proteomes" id="UP001138768">
    <property type="component" value="Unassembled WGS sequence"/>
</dbReference>
<dbReference type="Gene3D" id="1.10.3210.10">
    <property type="entry name" value="Hypothetical protein af1432"/>
    <property type="match status" value="1"/>
</dbReference>
<dbReference type="AlphaFoldDB" id="A0A9X0WD83"/>
<protein>
    <submittedName>
        <fullName evidence="1">GTP pyrophosphokinase</fullName>
    </submittedName>
</protein>